<evidence type="ECO:0000313" key="2">
    <source>
        <dbReference type="EMBL" id="HCO25742.1"/>
    </source>
</evidence>
<comment type="caution">
    <text evidence="2">The sequence shown here is derived from an EMBL/GenBank/DDBJ whole genome shotgun (WGS) entry which is preliminary data.</text>
</comment>
<dbReference type="EMBL" id="DQAY01000135">
    <property type="protein sequence ID" value="HCO25742.1"/>
    <property type="molecule type" value="Genomic_DNA"/>
</dbReference>
<reference evidence="2 3" key="1">
    <citation type="journal article" date="2018" name="Nat. Biotechnol.">
        <title>A standardized bacterial taxonomy based on genome phylogeny substantially revises the tree of life.</title>
        <authorList>
            <person name="Parks D.H."/>
            <person name="Chuvochina M."/>
            <person name="Waite D.W."/>
            <person name="Rinke C."/>
            <person name="Skarshewski A."/>
            <person name="Chaumeil P.A."/>
            <person name="Hugenholtz P."/>
        </authorList>
    </citation>
    <scope>NUCLEOTIDE SEQUENCE [LARGE SCALE GENOMIC DNA]</scope>
    <source>
        <strain evidence="2">UBA9375</strain>
    </source>
</reference>
<protein>
    <submittedName>
        <fullName evidence="2">Uncharacterized protein</fullName>
    </submittedName>
</protein>
<evidence type="ECO:0000256" key="1">
    <source>
        <dbReference type="SAM" id="MobiDB-lite"/>
    </source>
</evidence>
<dbReference type="Proteomes" id="UP000263642">
    <property type="component" value="Unassembled WGS sequence"/>
</dbReference>
<feature type="region of interest" description="Disordered" evidence="1">
    <location>
        <begin position="1"/>
        <end position="23"/>
    </location>
</feature>
<dbReference type="AlphaFoldDB" id="A0A3D3RCC9"/>
<gene>
    <name evidence="2" type="ORF">DIT97_22970</name>
</gene>
<accession>A0A3D3RCC9</accession>
<proteinExistence type="predicted"/>
<organism evidence="2 3">
    <name type="scientific">Gimesia maris</name>
    <dbReference type="NCBI Taxonomy" id="122"/>
    <lineage>
        <taxon>Bacteria</taxon>
        <taxon>Pseudomonadati</taxon>
        <taxon>Planctomycetota</taxon>
        <taxon>Planctomycetia</taxon>
        <taxon>Planctomycetales</taxon>
        <taxon>Planctomycetaceae</taxon>
        <taxon>Gimesia</taxon>
    </lineage>
</organism>
<sequence length="107" mass="12780">MGPLRPGYERYLSNPEDQKDPKYDRIDQKRVERILDPLTDYAERLQLTPENIEQLRTQLNRRRTELKRQQNNLLKLVMDNVDPPEIVSEKAREIQSRLDDLFFDAVA</sequence>
<name>A0A3D3RCC9_9PLAN</name>
<evidence type="ECO:0000313" key="3">
    <source>
        <dbReference type="Proteomes" id="UP000263642"/>
    </source>
</evidence>